<dbReference type="AlphaFoldDB" id="A0A2A6CVI1"/>
<reference evidence="2" key="1">
    <citation type="journal article" date="2008" name="Nat. Genet.">
        <title>The Pristionchus pacificus genome provides a unique perspective on nematode lifestyle and parasitism.</title>
        <authorList>
            <person name="Dieterich C."/>
            <person name="Clifton S.W."/>
            <person name="Schuster L.N."/>
            <person name="Chinwalla A."/>
            <person name="Delehaunty K."/>
            <person name="Dinkelacker I."/>
            <person name="Fulton L."/>
            <person name="Fulton R."/>
            <person name="Godfrey J."/>
            <person name="Minx P."/>
            <person name="Mitreva M."/>
            <person name="Roeseler W."/>
            <person name="Tian H."/>
            <person name="Witte H."/>
            <person name="Yang S.P."/>
            <person name="Wilson R.K."/>
            <person name="Sommer R.J."/>
        </authorList>
    </citation>
    <scope>NUCLEOTIDE SEQUENCE [LARGE SCALE GENOMIC DNA]</scope>
    <source>
        <strain evidence="2">PS312</strain>
    </source>
</reference>
<proteinExistence type="predicted"/>
<dbReference type="Proteomes" id="UP000005239">
    <property type="component" value="Unassembled WGS sequence"/>
</dbReference>
<evidence type="ECO:0000313" key="2">
    <source>
        <dbReference type="Proteomes" id="UP000005239"/>
    </source>
</evidence>
<name>A0A2A6CVI1_PRIPA</name>
<reference evidence="1" key="2">
    <citation type="submission" date="2022-06" db="UniProtKB">
        <authorList>
            <consortium name="EnsemblMetazoa"/>
        </authorList>
    </citation>
    <scope>IDENTIFICATION</scope>
    <source>
        <strain evidence="1">PS312</strain>
    </source>
</reference>
<gene>
    <name evidence="1" type="primary">WBGene00113440</name>
</gene>
<accession>A0A8R1UEM4</accession>
<protein>
    <submittedName>
        <fullName evidence="1">Uncharacterized protein</fullName>
    </submittedName>
</protein>
<sequence length="165" mass="18546">MGAPDVVFELAVDSTADNMGAPDVVFGQFYALSSTTTNVFNVKPSPSTSIRKLQSVIRDLRTYLSPLFCDGVEHVIEGLAYKRSAPLRHFYFWRRVKDCMRNAKKVGDSKLSTLPRPPKFPVPLQTNLGGQRREHFDILLAVKNSLHVDLEACEETVVEFDTRSD</sequence>
<organism evidence="1 2">
    <name type="scientific">Pristionchus pacificus</name>
    <name type="common">Parasitic nematode worm</name>
    <dbReference type="NCBI Taxonomy" id="54126"/>
    <lineage>
        <taxon>Eukaryota</taxon>
        <taxon>Metazoa</taxon>
        <taxon>Ecdysozoa</taxon>
        <taxon>Nematoda</taxon>
        <taxon>Chromadorea</taxon>
        <taxon>Rhabditida</taxon>
        <taxon>Rhabditina</taxon>
        <taxon>Diplogasteromorpha</taxon>
        <taxon>Diplogasteroidea</taxon>
        <taxon>Neodiplogasteridae</taxon>
        <taxon>Pristionchus</taxon>
    </lineage>
</organism>
<evidence type="ECO:0000313" key="1">
    <source>
        <dbReference type="EnsemblMetazoa" id="PPA23886.1"/>
    </source>
</evidence>
<accession>A0A2A6CVI1</accession>
<keyword evidence="2" id="KW-1185">Reference proteome</keyword>
<dbReference type="EnsemblMetazoa" id="PPA23886.1">
    <property type="protein sequence ID" value="PPA23886.1"/>
    <property type="gene ID" value="WBGene00113440"/>
</dbReference>